<comment type="caution">
    <text evidence="2">The sequence shown here is derived from an EMBL/GenBank/DDBJ whole genome shotgun (WGS) entry which is preliminary data.</text>
</comment>
<dbReference type="Proteomes" id="UP001279642">
    <property type="component" value="Unassembled WGS sequence"/>
</dbReference>
<name>A0ABU5EHQ6_9PROT</name>
<dbReference type="EMBL" id="JAXCLW010000013">
    <property type="protein sequence ID" value="MDY0885746.1"/>
    <property type="molecule type" value="Genomic_DNA"/>
</dbReference>
<keyword evidence="3" id="KW-1185">Reference proteome</keyword>
<feature type="chain" id="PRO_5047534417" evidence="1">
    <location>
        <begin position="29"/>
        <end position="108"/>
    </location>
</feature>
<reference evidence="2 3" key="1">
    <citation type="journal article" date="2016" name="Antonie Van Leeuwenhoek">
        <title>Dongia soli sp. nov., isolated from soil from Dokdo, Korea.</title>
        <authorList>
            <person name="Kim D.U."/>
            <person name="Lee H."/>
            <person name="Kim H."/>
            <person name="Kim S.G."/>
            <person name="Ka J.O."/>
        </authorList>
    </citation>
    <scope>NUCLEOTIDE SEQUENCE [LARGE SCALE GENOMIC DNA]</scope>
    <source>
        <strain evidence="2 3">D78</strain>
    </source>
</reference>
<feature type="signal peptide" evidence="1">
    <location>
        <begin position="1"/>
        <end position="28"/>
    </location>
</feature>
<evidence type="ECO:0000256" key="1">
    <source>
        <dbReference type="SAM" id="SignalP"/>
    </source>
</evidence>
<protein>
    <submittedName>
        <fullName evidence="2">Uncharacterized protein</fullName>
    </submittedName>
</protein>
<proteinExistence type="predicted"/>
<sequence>MINRRRIILPAIAALWTVSGLGASPALAQEAVPQMPADAPVLAPISQRFVLMVLDQPDRNINLGSSRINMMYDTKTGRSWVLQYTSKPNSNQQGFVWVEVPYAAPPRQ</sequence>
<dbReference type="RefSeq" id="WP_320510822.1">
    <property type="nucleotide sequence ID" value="NZ_JAXCLW010000013.1"/>
</dbReference>
<keyword evidence="1" id="KW-0732">Signal</keyword>
<evidence type="ECO:0000313" key="3">
    <source>
        <dbReference type="Proteomes" id="UP001279642"/>
    </source>
</evidence>
<organism evidence="2 3">
    <name type="scientific">Dongia soli</name>
    <dbReference type="NCBI Taxonomy" id="600628"/>
    <lineage>
        <taxon>Bacteria</taxon>
        <taxon>Pseudomonadati</taxon>
        <taxon>Pseudomonadota</taxon>
        <taxon>Alphaproteobacteria</taxon>
        <taxon>Rhodospirillales</taxon>
        <taxon>Dongiaceae</taxon>
        <taxon>Dongia</taxon>
    </lineage>
</organism>
<evidence type="ECO:0000313" key="2">
    <source>
        <dbReference type="EMBL" id="MDY0885746.1"/>
    </source>
</evidence>
<accession>A0ABU5EHQ6</accession>
<gene>
    <name evidence="2" type="ORF">SMD27_23110</name>
</gene>